<reference evidence="2 3" key="1">
    <citation type="submission" date="2021-12" db="EMBL/GenBank/DDBJ databases">
        <title>Discovery of the Pendulisporaceae a myxobacterial family with distinct sporulation behavior and unique specialized metabolism.</title>
        <authorList>
            <person name="Garcia R."/>
            <person name="Popoff A."/>
            <person name="Bader C.D."/>
            <person name="Loehr J."/>
            <person name="Walesch S."/>
            <person name="Walt C."/>
            <person name="Boldt J."/>
            <person name="Bunk B."/>
            <person name="Haeckl F.J.F.P.J."/>
            <person name="Gunesch A.P."/>
            <person name="Birkelbach J."/>
            <person name="Nuebel U."/>
            <person name="Pietschmann T."/>
            <person name="Bach T."/>
            <person name="Mueller R."/>
        </authorList>
    </citation>
    <scope>NUCLEOTIDE SEQUENCE [LARGE SCALE GENOMIC DNA]</scope>
    <source>
        <strain evidence="2 3">MSr12523</strain>
    </source>
</reference>
<dbReference type="EMBL" id="CP089982">
    <property type="protein sequence ID" value="WXA97798.1"/>
    <property type="molecule type" value="Genomic_DNA"/>
</dbReference>
<feature type="chain" id="PRO_5047039301" evidence="1">
    <location>
        <begin position="21"/>
        <end position="109"/>
    </location>
</feature>
<feature type="signal peptide" evidence="1">
    <location>
        <begin position="1"/>
        <end position="20"/>
    </location>
</feature>
<organism evidence="2 3">
    <name type="scientific">Pendulispora brunnea</name>
    <dbReference type="NCBI Taxonomy" id="2905690"/>
    <lineage>
        <taxon>Bacteria</taxon>
        <taxon>Pseudomonadati</taxon>
        <taxon>Myxococcota</taxon>
        <taxon>Myxococcia</taxon>
        <taxon>Myxococcales</taxon>
        <taxon>Sorangiineae</taxon>
        <taxon>Pendulisporaceae</taxon>
        <taxon>Pendulispora</taxon>
    </lineage>
</organism>
<dbReference type="Gene3D" id="2.40.50.320">
    <property type="entry name" value="Copper binding periplasmic protein CusF"/>
    <property type="match status" value="1"/>
</dbReference>
<dbReference type="PROSITE" id="PS51257">
    <property type="entry name" value="PROKAR_LIPOPROTEIN"/>
    <property type="match status" value="1"/>
</dbReference>
<dbReference type="Pfam" id="PF11604">
    <property type="entry name" value="CusF_Ec"/>
    <property type="match status" value="1"/>
</dbReference>
<keyword evidence="1" id="KW-0732">Signal</keyword>
<name>A0ABZ2KGK1_9BACT</name>
<protein>
    <submittedName>
        <fullName evidence="2">Copper-binding protein</fullName>
    </submittedName>
</protein>
<dbReference type="InterPro" id="IPR042230">
    <property type="entry name" value="CusF_sf"/>
</dbReference>
<accession>A0ABZ2KGK1</accession>
<evidence type="ECO:0000313" key="3">
    <source>
        <dbReference type="Proteomes" id="UP001379533"/>
    </source>
</evidence>
<evidence type="ECO:0000313" key="2">
    <source>
        <dbReference type="EMBL" id="WXA97798.1"/>
    </source>
</evidence>
<dbReference type="InterPro" id="IPR021647">
    <property type="entry name" value="CusF_Ec"/>
</dbReference>
<dbReference type="RefSeq" id="WP_394848416.1">
    <property type="nucleotide sequence ID" value="NZ_CP089982.1"/>
</dbReference>
<keyword evidence="3" id="KW-1185">Reference proteome</keyword>
<proteinExistence type="predicted"/>
<sequence length="109" mass="11743">MPLFAPRTLFVAFLVASACAVGQGVRPSVAEACGSETHTARGVVRSFGPERKFVNIAHEKIEGYMMAMTMSFEPRSSGQLEGLAVGDNIAFTFTATEDGRRLIDSITKK</sequence>
<evidence type="ECO:0000256" key="1">
    <source>
        <dbReference type="SAM" id="SignalP"/>
    </source>
</evidence>
<gene>
    <name evidence="2" type="ORF">LZC95_13260</name>
</gene>
<dbReference type="Proteomes" id="UP001379533">
    <property type="component" value="Chromosome"/>
</dbReference>